<dbReference type="AlphaFoldDB" id="T0LC24"/>
<reference evidence="3 4" key="1">
    <citation type="journal article" date="2013" name="BMC Genomics">
        <title>Genome sequencing and comparative genomics of honey bee microsporidia, Nosema apis reveal novel insights into host-parasite interactions.</title>
        <authorList>
            <person name="Chen Yp."/>
            <person name="Pettis J.S."/>
            <person name="Zhao Y."/>
            <person name="Liu X."/>
            <person name="Tallon L.J."/>
            <person name="Sadzewicz L.D."/>
            <person name="Li R."/>
            <person name="Zheng H."/>
            <person name="Huang S."/>
            <person name="Zhang X."/>
            <person name="Hamilton M.C."/>
            <person name="Pernal S.F."/>
            <person name="Melathopoulos A.P."/>
            <person name="Yan X."/>
            <person name="Evans J.D."/>
        </authorList>
    </citation>
    <scope>NUCLEOTIDE SEQUENCE [LARGE SCALE GENOMIC DNA]</scope>
    <source>
        <strain evidence="3 4">BRL 01</strain>
    </source>
</reference>
<dbReference type="VEuPathDB" id="MicrosporidiaDB:NAPIS_ORF00597"/>
<dbReference type="EMBL" id="KE647080">
    <property type="protein sequence ID" value="EQB61839.1"/>
    <property type="molecule type" value="Genomic_DNA"/>
</dbReference>
<protein>
    <submittedName>
        <fullName evidence="3">Flagellar wd-repeat protein</fullName>
    </submittedName>
</protein>
<dbReference type="Proteomes" id="UP000053780">
    <property type="component" value="Unassembled WGS sequence"/>
</dbReference>
<feature type="region of interest" description="Disordered" evidence="2">
    <location>
        <begin position="606"/>
        <end position="642"/>
    </location>
</feature>
<evidence type="ECO:0000256" key="2">
    <source>
        <dbReference type="SAM" id="MobiDB-lite"/>
    </source>
</evidence>
<feature type="repeat" description="WD" evidence="1">
    <location>
        <begin position="118"/>
        <end position="159"/>
    </location>
</feature>
<keyword evidence="3" id="KW-0282">Flagellum</keyword>
<accession>T0LC24</accession>
<dbReference type="SUPFAM" id="SSF50978">
    <property type="entry name" value="WD40 repeat-like"/>
    <property type="match status" value="1"/>
</dbReference>
<proteinExistence type="predicted"/>
<dbReference type="InterPro" id="IPR015943">
    <property type="entry name" value="WD40/YVTN_repeat-like_dom_sf"/>
</dbReference>
<evidence type="ECO:0000313" key="4">
    <source>
        <dbReference type="Proteomes" id="UP000053780"/>
    </source>
</evidence>
<sequence length="652" mass="75786">MRKTSNKDFFEQFNKVIKNQIGKINQNDFEEAISNMLSKSNIKNLSEYLRIYKYRNIKSEKNFDHLKYSYNRSGDLVGHSGQIERLAFDNSSNFFFSTGNDGIIKCWDIKTGFVLNSFIGHCTLINDLCFSKDGTLLVSCDSAGIINIWSLLTFDLILTIHCTSGVVFSEFFEIFDDQNYNLVCILSNGYVNFYKFNNEKIISQTENDFTIEEPYKAICITDGGRFLLRAGYWPYLILIDTHNPEKCFVFETNGLAAKTICAAKDCLRFAAGCGNWIFQWTFFCEGSSSYGNFNKINKDQSGYWRKISVKIEMDDSCYIDNMCFLKNNYLVCVCSDMKIRIFSDRICKIVINVDLLGSVCPHPIDNIFAYCGSFLCFYTMDKLISFEKYDFIVSDFQFSNDGECFVIGDEIGNLRVYRLDDEIYKLKEQFFTTDFDHLNGLNTQTFLKTNLDCTTTINRDINKNWKLIPYNITSINNTKNIKIEDMGMNHFISKLMDKDEFKKKYCIFSVEPTTIPEGDESMSSIEISEDSEESESVSVSNANIQNVSSEDEVVIRRRNSLRTSISPTVTLRRTYVEEPVVQRGIRLRRNDTNENPGLEFQHYRRKKRTRKNFLQSSESTEDDEILVRRPRTNNINNDNGPRIRLRRHRNMY</sequence>
<name>T0LC24_9MICR</name>
<dbReference type="Gene3D" id="2.130.10.10">
    <property type="entry name" value="YVTN repeat-like/Quinoprotein amine dehydrogenase"/>
    <property type="match status" value="1"/>
</dbReference>
<dbReference type="Pfam" id="PF00400">
    <property type="entry name" value="WD40"/>
    <property type="match status" value="2"/>
</dbReference>
<gene>
    <name evidence="3" type="ORF">NAPIS_ORF00597</name>
</gene>
<organism evidence="3 4">
    <name type="scientific">Vairimorpha apis BRL 01</name>
    <dbReference type="NCBI Taxonomy" id="1037528"/>
    <lineage>
        <taxon>Eukaryota</taxon>
        <taxon>Fungi</taxon>
        <taxon>Fungi incertae sedis</taxon>
        <taxon>Microsporidia</taxon>
        <taxon>Nosematidae</taxon>
        <taxon>Vairimorpha</taxon>
    </lineage>
</organism>
<feature type="repeat" description="WD" evidence="1">
    <location>
        <begin position="76"/>
        <end position="117"/>
    </location>
</feature>
<keyword evidence="3" id="KW-0966">Cell projection</keyword>
<dbReference type="InterPro" id="IPR036322">
    <property type="entry name" value="WD40_repeat_dom_sf"/>
</dbReference>
<dbReference type="GO" id="GO:0006357">
    <property type="term" value="P:regulation of transcription by RNA polymerase II"/>
    <property type="evidence" value="ECO:0007669"/>
    <property type="project" value="TreeGrafter"/>
</dbReference>
<evidence type="ECO:0000256" key="1">
    <source>
        <dbReference type="PROSITE-ProRule" id="PRU00221"/>
    </source>
</evidence>
<keyword evidence="3" id="KW-0969">Cilium</keyword>
<keyword evidence="1" id="KW-0853">WD repeat</keyword>
<dbReference type="SMART" id="SM00320">
    <property type="entry name" value="WD40"/>
    <property type="match status" value="4"/>
</dbReference>
<dbReference type="PANTHER" id="PTHR16266:SF17">
    <property type="entry name" value="BRWD3"/>
    <property type="match status" value="1"/>
</dbReference>
<feature type="region of interest" description="Disordered" evidence="2">
    <location>
        <begin position="518"/>
        <end position="543"/>
    </location>
</feature>
<dbReference type="GO" id="GO:0005634">
    <property type="term" value="C:nucleus"/>
    <property type="evidence" value="ECO:0007669"/>
    <property type="project" value="TreeGrafter"/>
</dbReference>
<dbReference type="GO" id="GO:0007010">
    <property type="term" value="P:cytoskeleton organization"/>
    <property type="evidence" value="ECO:0007669"/>
    <property type="project" value="TreeGrafter"/>
</dbReference>
<dbReference type="OrthoDB" id="538223at2759"/>
<dbReference type="GO" id="GO:0008360">
    <property type="term" value="P:regulation of cell shape"/>
    <property type="evidence" value="ECO:0007669"/>
    <property type="project" value="TreeGrafter"/>
</dbReference>
<dbReference type="InterPro" id="IPR001680">
    <property type="entry name" value="WD40_rpt"/>
</dbReference>
<dbReference type="PROSITE" id="PS50294">
    <property type="entry name" value="WD_REPEATS_REGION"/>
    <property type="match status" value="1"/>
</dbReference>
<dbReference type="HOGENOM" id="CLU_027891_0_0_1"/>
<evidence type="ECO:0000313" key="3">
    <source>
        <dbReference type="EMBL" id="EQB61839.1"/>
    </source>
</evidence>
<dbReference type="PANTHER" id="PTHR16266">
    <property type="entry name" value="WD REPEAT DOMAIN 9"/>
    <property type="match status" value="1"/>
</dbReference>
<dbReference type="InterPro" id="IPR052060">
    <property type="entry name" value="Bromo_WD_repeat"/>
</dbReference>
<keyword evidence="4" id="KW-1185">Reference proteome</keyword>
<dbReference type="PROSITE" id="PS50082">
    <property type="entry name" value="WD_REPEATS_2"/>
    <property type="match status" value="2"/>
</dbReference>